<name>A0ACB7IX30_PLECO</name>
<protein>
    <submittedName>
        <fullName evidence="1">Uncharacterized protein</fullName>
    </submittedName>
</protein>
<evidence type="ECO:0000313" key="2">
    <source>
        <dbReference type="Proteomes" id="UP000824881"/>
    </source>
</evidence>
<proteinExistence type="predicted"/>
<comment type="caution">
    <text evidence="1">The sequence shown here is derived from an EMBL/GenBank/DDBJ whole genome shotgun (WGS) entry which is preliminary data.</text>
</comment>
<dbReference type="Proteomes" id="UP000824881">
    <property type="component" value="Unassembled WGS sequence"/>
</dbReference>
<gene>
    <name evidence="1" type="ORF">CCMSSC00406_0000517</name>
</gene>
<sequence length="374" mass="41925">MQQQGYQPFPYYHQALYPPQTPHLGANNGAANGYTLNPYYPMQQNPYVAAAAPASGPTQMNPAPLARPRKYTQPEPKHNRNGFPPLRSAMKQPARPDATPLRRQRTISGKGPDGLARHRTRSNPTPVEEARPEFIPIHLYLSFHGSNELRVENGGQPAVTELRRLMNTLWPPGIELDDIEGYIWRVRFAGSPWNLSGPDSAYDIIVQIFTLFARRGYTFRTFMKTGSPSPRLIFECTNPDKDSRFFVAYFSRTGRCITLVSPPAVVNAEIGHRLEVALPGAIESDQEVEGGFRVIRLRDAYGGKSKPEQMGYTLTPLLGPLFGKHLFIAYILKIMEELNFLLEATIPLGRRVSFGLGLGLGPKREIFVFKGFSR</sequence>
<accession>A0ACB7IX30</accession>
<organism evidence="1 2">
    <name type="scientific">Pleurotus cornucopiae</name>
    <name type="common">Cornucopia mushroom</name>
    <dbReference type="NCBI Taxonomy" id="5321"/>
    <lineage>
        <taxon>Eukaryota</taxon>
        <taxon>Fungi</taxon>
        <taxon>Dikarya</taxon>
        <taxon>Basidiomycota</taxon>
        <taxon>Agaricomycotina</taxon>
        <taxon>Agaricomycetes</taxon>
        <taxon>Agaricomycetidae</taxon>
        <taxon>Agaricales</taxon>
        <taxon>Pleurotineae</taxon>
        <taxon>Pleurotaceae</taxon>
        <taxon>Pleurotus</taxon>
    </lineage>
</organism>
<evidence type="ECO:0000313" key="1">
    <source>
        <dbReference type="EMBL" id="KAG9222794.1"/>
    </source>
</evidence>
<dbReference type="EMBL" id="WQMT02000005">
    <property type="protein sequence ID" value="KAG9222794.1"/>
    <property type="molecule type" value="Genomic_DNA"/>
</dbReference>
<keyword evidence="2" id="KW-1185">Reference proteome</keyword>
<reference evidence="1 2" key="1">
    <citation type="journal article" date="2021" name="Appl. Environ. Microbiol.">
        <title>Genetic linkage and physical mapping for an oyster mushroom Pleurotus cornucopiae and QTL analysis for the trait cap color.</title>
        <authorList>
            <person name="Zhang Y."/>
            <person name="Gao W."/>
            <person name="Sonnenberg A."/>
            <person name="Chen Q."/>
            <person name="Zhang J."/>
            <person name="Huang C."/>
        </authorList>
    </citation>
    <scope>NUCLEOTIDE SEQUENCE [LARGE SCALE GENOMIC DNA]</scope>
    <source>
        <strain evidence="1">CCMSSC00406</strain>
    </source>
</reference>